<accession>A0A9W6GPT5</accession>
<sequence>MDINLLLKLEKHVFDEAKESRGLTRKDIVILSYIKSNKFVKQMTLRDECRLDRGVVSRRVNRLVEKGYIEVQDRFLLLTPLAFLIVCRYENIISDILEGLL</sequence>
<dbReference type="Gene3D" id="1.10.10.10">
    <property type="entry name" value="Winged helix-like DNA-binding domain superfamily/Winged helix DNA-binding domain"/>
    <property type="match status" value="1"/>
</dbReference>
<keyword evidence="3" id="KW-1185">Reference proteome</keyword>
<dbReference type="InterPro" id="IPR036390">
    <property type="entry name" value="WH_DNA-bd_sf"/>
</dbReference>
<dbReference type="EMBL" id="BSDY01000041">
    <property type="protein sequence ID" value="GLI58240.1"/>
    <property type="molecule type" value="Genomic_DNA"/>
</dbReference>
<dbReference type="AlphaFoldDB" id="A0A9W6GPT5"/>
<evidence type="ECO:0000259" key="1">
    <source>
        <dbReference type="Pfam" id="PF12802"/>
    </source>
</evidence>
<feature type="domain" description="HTH marR-type" evidence="1">
    <location>
        <begin position="22"/>
        <end position="72"/>
    </location>
</feature>
<dbReference type="SUPFAM" id="SSF46785">
    <property type="entry name" value="Winged helix' DNA-binding domain"/>
    <property type="match status" value="1"/>
</dbReference>
<name>A0A9W6GPT5_9FUSO</name>
<dbReference type="RefSeq" id="WP_281837947.1">
    <property type="nucleotide sequence ID" value="NZ_BSDY01000041.1"/>
</dbReference>
<protein>
    <recommendedName>
        <fullName evidence="1">HTH marR-type domain-containing protein</fullName>
    </recommendedName>
</protein>
<dbReference type="GO" id="GO:0003700">
    <property type="term" value="F:DNA-binding transcription factor activity"/>
    <property type="evidence" value="ECO:0007669"/>
    <property type="project" value="InterPro"/>
</dbReference>
<dbReference type="InterPro" id="IPR036388">
    <property type="entry name" value="WH-like_DNA-bd_sf"/>
</dbReference>
<organism evidence="2 3">
    <name type="scientific">Propionigenium maris DSM 9537</name>
    <dbReference type="NCBI Taxonomy" id="1123000"/>
    <lineage>
        <taxon>Bacteria</taxon>
        <taxon>Fusobacteriati</taxon>
        <taxon>Fusobacteriota</taxon>
        <taxon>Fusobacteriia</taxon>
        <taxon>Fusobacteriales</taxon>
        <taxon>Fusobacteriaceae</taxon>
        <taxon>Propionigenium</taxon>
    </lineage>
</organism>
<reference evidence="2" key="1">
    <citation type="submission" date="2022-12" db="EMBL/GenBank/DDBJ databases">
        <title>Reference genome sequencing for broad-spectrum identification of bacterial and archaeal isolates by mass spectrometry.</title>
        <authorList>
            <person name="Sekiguchi Y."/>
            <person name="Tourlousse D.M."/>
        </authorList>
    </citation>
    <scope>NUCLEOTIDE SEQUENCE</scope>
    <source>
        <strain evidence="2">10succ1</strain>
    </source>
</reference>
<dbReference type="InterPro" id="IPR000835">
    <property type="entry name" value="HTH_MarR-typ"/>
</dbReference>
<gene>
    <name evidence="2" type="ORF">PM10SUCC1_37540</name>
</gene>
<comment type="caution">
    <text evidence="2">The sequence shown here is derived from an EMBL/GenBank/DDBJ whole genome shotgun (WGS) entry which is preliminary data.</text>
</comment>
<evidence type="ECO:0000313" key="3">
    <source>
        <dbReference type="Proteomes" id="UP001144471"/>
    </source>
</evidence>
<dbReference type="Proteomes" id="UP001144471">
    <property type="component" value="Unassembled WGS sequence"/>
</dbReference>
<evidence type="ECO:0000313" key="2">
    <source>
        <dbReference type="EMBL" id="GLI58240.1"/>
    </source>
</evidence>
<dbReference type="Pfam" id="PF12802">
    <property type="entry name" value="MarR_2"/>
    <property type="match status" value="1"/>
</dbReference>
<proteinExistence type="predicted"/>